<dbReference type="PIRSF" id="PIRSF035875">
    <property type="entry name" value="RNase_BN"/>
    <property type="match status" value="1"/>
</dbReference>
<evidence type="ECO:0000313" key="8">
    <source>
        <dbReference type="Proteomes" id="UP000550787"/>
    </source>
</evidence>
<dbReference type="RefSeq" id="WP_012228575.1">
    <property type="nucleotide sequence ID" value="NZ_JABEQG010000026.1"/>
</dbReference>
<evidence type="ECO:0000256" key="2">
    <source>
        <dbReference type="ARBA" id="ARBA00022475"/>
    </source>
</evidence>
<dbReference type="PANTHER" id="PTHR30213">
    <property type="entry name" value="INNER MEMBRANE PROTEIN YHJD"/>
    <property type="match status" value="1"/>
</dbReference>
<evidence type="ECO:0000313" key="7">
    <source>
        <dbReference type="EMBL" id="MBB2157248.1"/>
    </source>
</evidence>
<evidence type="ECO:0000256" key="3">
    <source>
        <dbReference type="ARBA" id="ARBA00022692"/>
    </source>
</evidence>
<evidence type="ECO:0000256" key="1">
    <source>
        <dbReference type="ARBA" id="ARBA00004651"/>
    </source>
</evidence>
<dbReference type="GO" id="GO:0005886">
    <property type="term" value="C:plasma membrane"/>
    <property type="evidence" value="ECO:0007669"/>
    <property type="project" value="UniProtKB-SubCell"/>
</dbReference>
<accession>A0A7W4I6M6</accession>
<feature type="transmembrane region" description="Helical" evidence="6">
    <location>
        <begin position="236"/>
        <end position="256"/>
    </location>
</feature>
<gene>
    <name evidence="7" type="ORF">HLH33_13160</name>
</gene>
<protein>
    <submittedName>
        <fullName evidence="7">YihY/virulence factor BrkB family protein</fullName>
    </submittedName>
</protein>
<keyword evidence="3 6" id="KW-0812">Transmembrane</keyword>
<comment type="subcellular location">
    <subcellularLocation>
        <location evidence="1">Cell membrane</location>
        <topology evidence="1">Multi-pass membrane protein</topology>
    </subcellularLocation>
</comment>
<dbReference type="InterPro" id="IPR017039">
    <property type="entry name" value="Virul_fac_BrkB"/>
</dbReference>
<comment type="caution">
    <text evidence="7">The sequence shown here is derived from an EMBL/GenBank/DDBJ whole genome shotgun (WGS) entry which is preliminary data.</text>
</comment>
<evidence type="ECO:0000256" key="5">
    <source>
        <dbReference type="ARBA" id="ARBA00023136"/>
    </source>
</evidence>
<dbReference type="Proteomes" id="UP000550787">
    <property type="component" value="Unassembled WGS sequence"/>
</dbReference>
<evidence type="ECO:0000256" key="6">
    <source>
        <dbReference type="SAM" id="Phobius"/>
    </source>
</evidence>
<feature type="transmembrane region" description="Helical" evidence="6">
    <location>
        <begin position="28"/>
        <end position="51"/>
    </location>
</feature>
<dbReference type="PANTHER" id="PTHR30213:SF1">
    <property type="entry name" value="INNER MEMBRANE PROTEIN YHJD"/>
    <property type="match status" value="1"/>
</dbReference>
<evidence type="ECO:0000256" key="4">
    <source>
        <dbReference type="ARBA" id="ARBA00022989"/>
    </source>
</evidence>
<proteinExistence type="predicted"/>
<dbReference type="Pfam" id="PF03631">
    <property type="entry name" value="Virul_fac_BrkB"/>
    <property type="match status" value="1"/>
</dbReference>
<dbReference type="OMA" id="MLWVYYS"/>
<feature type="transmembrane region" description="Helical" evidence="6">
    <location>
        <begin position="203"/>
        <end position="224"/>
    </location>
</feature>
<reference evidence="7 8" key="1">
    <citation type="submission" date="2020-04" db="EMBL/GenBank/DDBJ databases">
        <title>Description of novel Gluconacetobacter.</title>
        <authorList>
            <person name="Sombolestani A."/>
        </authorList>
    </citation>
    <scope>NUCLEOTIDE SEQUENCE [LARGE SCALE GENOMIC DNA]</scope>
    <source>
        <strain evidence="7 8">LMG 7603</strain>
    </source>
</reference>
<dbReference type="EMBL" id="JABEQG010000026">
    <property type="protein sequence ID" value="MBB2157248.1"/>
    <property type="molecule type" value="Genomic_DNA"/>
</dbReference>
<dbReference type="AlphaFoldDB" id="A0A7W4I6M6"/>
<keyword evidence="4 6" id="KW-1133">Transmembrane helix</keyword>
<feature type="transmembrane region" description="Helical" evidence="6">
    <location>
        <begin position="268"/>
        <end position="289"/>
    </location>
</feature>
<name>A0A7W4I6M6_GLUDI</name>
<keyword evidence="5 6" id="KW-0472">Membrane</keyword>
<feature type="transmembrane region" description="Helical" evidence="6">
    <location>
        <begin position="160"/>
        <end position="183"/>
    </location>
</feature>
<organism evidence="7 8">
    <name type="scientific">Gluconacetobacter diazotrophicus</name>
    <name type="common">Acetobacter diazotrophicus</name>
    <dbReference type="NCBI Taxonomy" id="33996"/>
    <lineage>
        <taxon>Bacteria</taxon>
        <taxon>Pseudomonadati</taxon>
        <taxon>Pseudomonadota</taxon>
        <taxon>Alphaproteobacteria</taxon>
        <taxon>Acetobacterales</taxon>
        <taxon>Acetobacteraceae</taxon>
        <taxon>Gluconacetobacter</taxon>
    </lineage>
</organism>
<keyword evidence="2" id="KW-1003">Cell membrane</keyword>
<sequence>MIGTAWAVIRQSIANFIDDEGLSRGAAIAFYTMFSIVPVLAIIVDVVGVLYGAEATRGAVFDQIRAVMGPDNAGALQDMLIASHRSPASLPARIATVAMLLVTATGVFGELQTALNVVWRHDTADGIAARPAAAPPPDTPPPATPPPATPWMTALLYQRVLALGLIAALAGLLLVSLTVNTALATLLGHIHWNFPGQVRLVQALNLSLSFGLVMTLFAATFHLLPDHELAWRDIWTGAAITALLFMIGETLIGLYIGNLVSATSYGAAGALIVVMLWIYYSAQIFLLGAEFTRAIAARRTGS</sequence>